<evidence type="ECO:0000256" key="2">
    <source>
        <dbReference type="ARBA" id="ARBA00023012"/>
    </source>
</evidence>
<dbReference type="PANTHER" id="PTHR48111:SF1">
    <property type="entry name" value="TWO-COMPONENT RESPONSE REGULATOR ORR33"/>
    <property type="match status" value="1"/>
</dbReference>
<dbReference type="InterPro" id="IPR011006">
    <property type="entry name" value="CheY-like_superfamily"/>
</dbReference>
<dbReference type="Gene3D" id="3.40.50.2300">
    <property type="match status" value="1"/>
</dbReference>
<dbReference type="InterPro" id="IPR001789">
    <property type="entry name" value="Sig_transdc_resp-reg_receiver"/>
</dbReference>
<dbReference type="FunFam" id="3.40.50.2300:FF:000018">
    <property type="entry name" value="DNA-binding transcriptional regulator NtrC"/>
    <property type="match status" value="1"/>
</dbReference>
<dbReference type="SMART" id="SM00448">
    <property type="entry name" value="REC"/>
    <property type="match status" value="1"/>
</dbReference>
<dbReference type="GO" id="GO:0000156">
    <property type="term" value="F:phosphorelay response regulator activity"/>
    <property type="evidence" value="ECO:0007669"/>
    <property type="project" value="TreeGrafter"/>
</dbReference>
<proteinExistence type="predicted"/>
<reference evidence="8 9" key="1">
    <citation type="submission" date="2020-05" db="EMBL/GenBank/DDBJ databases">
        <title>Draft genome sequence of Desulfovibrio psychrotolerans JS1T.</title>
        <authorList>
            <person name="Ueno A."/>
            <person name="Tamazawa S."/>
            <person name="Tamamura S."/>
            <person name="Murakami T."/>
            <person name="Kiyama T."/>
            <person name="Inomata H."/>
            <person name="Amano Y."/>
            <person name="Miyakawa K."/>
            <person name="Tamaki H."/>
            <person name="Naganuma T."/>
            <person name="Kaneko K."/>
        </authorList>
    </citation>
    <scope>NUCLEOTIDE SEQUENCE [LARGE SCALE GENOMIC DNA]</scope>
    <source>
        <strain evidence="8 9">JS1</strain>
    </source>
</reference>
<evidence type="ECO:0000313" key="9">
    <source>
        <dbReference type="Proteomes" id="UP000503820"/>
    </source>
</evidence>
<dbReference type="InterPro" id="IPR039420">
    <property type="entry name" value="WalR-like"/>
</dbReference>
<dbReference type="Pfam" id="PF00072">
    <property type="entry name" value="Response_reg"/>
    <property type="match status" value="1"/>
</dbReference>
<gene>
    <name evidence="8" type="ORF">DSM19430T_17280</name>
</gene>
<protein>
    <submittedName>
        <fullName evidence="8">Two-component system response regulator</fullName>
    </submittedName>
</protein>
<sequence length="149" mass="16746">MNEDKTRVLLVDDEEDFRNTLSKRLKERGYEVHTAGSGSAALAILDTVPLDVVVLDIRMPGMSGIETLGEIRAKHLGVEVLLLTGHADVPSAVEGMRLGAFDYMMKPYEFEGLLGKINEATTVKRDREERIRKAEERAQLDKVQKTSWF</sequence>
<dbReference type="EMBL" id="BLVP01000008">
    <property type="protein sequence ID" value="GFM37044.1"/>
    <property type="molecule type" value="Genomic_DNA"/>
</dbReference>
<keyword evidence="9" id="KW-1185">Reference proteome</keyword>
<dbReference type="RefSeq" id="WP_174409694.1">
    <property type="nucleotide sequence ID" value="NZ_BLVP01000008.1"/>
</dbReference>
<evidence type="ECO:0000256" key="3">
    <source>
        <dbReference type="ARBA" id="ARBA00023015"/>
    </source>
</evidence>
<keyword evidence="3" id="KW-0805">Transcription regulation</keyword>
<dbReference type="GO" id="GO:0000976">
    <property type="term" value="F:transcription cis-regulatory region binding"/>
    <property type="evidence" value="ECO:0007669"/>
    <property type="project" value="TreeGrafter"/>
</dbReference>
<evidence type="ECO:0000259" key="7">
    <source>
        <dbReference type="PROSITE" id="PS50110"/>
    </source>
</evidence>
<accession>A0A7J0BVM0</accession>
<dbReference type="SUPFAM" id="SSF52172">
    <property type="entry name" value="CheY-like"/>
    <property type="match status" value="1"/>
</dbReference>
<evidence type="ECO:0000256" key="4">
    <source>
        <dbReference type="ARBA" id="ARBA00023125"/>
    </source>
</evidence>
<feature type="domain" description="Response regulatory" evidence="7">
    <location>
        <begin position="7"/>
        <end position="121"/>
    </location>
</feature>
<evidence type="ECO:0000256" key="1">
    <source>
        <dbReference type="ARBA" id="ARBA00022553"/>
    </source>
</evidence>
<dbReference type="AlphaFoldDB" id="A0A7J0BVM0"/>
<keyword evidence="5" id="KW-0804">Transcription</keyword>
<dbReference type="PROSITE" id="PS50110">
    <property type="entry name" value="RESPONSE_REGULATORY"/>
    <property type="match status" value="1"/>
</dbReference>
<keyword evidence="4" id="KW-0238">DNA-binding</keyword>
<name>A0A7J0BVM0_9BACT</name>
<evidence type="ECO:0000313" key="8">
    <source>
        <dbReference type="EMBL" id="GFM37044.1"/>
    </source>
</evidence>
<keyword evidence="1 6" id="KW-0597">Phosphoprotein</keyword>
<evidence type="ECO:0000256" key="6">
    <source>
        <dbReference type="PROSITE-ProRule" id="PRU00169"/>
    </source>
</evidence>
<dbReference type="PANTHER" id="PTHR48111">
    <property type="entry name" value="REGULATOR OF RPOS"/>
    <property type="match status" value="1"/>
</dbReference>
<dbReference type="GO" id="GO:0005829">
    <property type="term" value="C:cytosol"/>
    <property type="evidence" value="ECO:0007669"/>
    <property type="project" value="TreeGrafter"/>
</dbReference>
<dbReference type="GO" id="GO:0032993">
    <property type="term" value="C:protein-DNA complex"/>
    <property type="evidence" value="ECO:0007669"/>
    <property type="project" value="TreeGrafter"/>
</dbReference>
<comment type="caution">
    <text evidence="8">The sequence shown here is derived from an EMBL/GenBank/DDBJ whole genome shotgun (WGS) entry which is preliminary data.</text>
</comment>
<dbReference type="Proteomes" id="UP000503820">
    <property type="component" value="Unassembled WGS sequence"/>
</dbReference>
<dbReference type="GO" id="GO:0006355">
    <property type="term" value="P:regulation of DNA-templated transcription"/>
    <property type="evidence" value="ECO:0007669"/>
    <property type="project" value="TreeGrafter"/>
</dbReference>
<feature type="modified residue" description="4-aspartylphosphate" evidence="6">
    <location>
        <position position="56"/>
    </location>
</feature>
<keyword evidence="2" id="KW-0902">Two-component regulatory system</keyword>
<evidence type="ECO:0000256" key="5">
    <source>
        <dbReference type="ARBA" id="ARBA00023163"/>
    </source>
</evidence>
<organism evidence="8 9">
    <name type="scientific">Desulfovibrio psychrotolerans</name>
    <dbReference type="NCBI Taxonomy" id="415242"/>
    <lineage>
        <taxon>Bacteria</taxon>
        <taxon>Pseudomonadati</taxon>
        <taxon>Thermodesulfobacteriota</taxon>
        <taxon>Desulfovibrionia</taxon>
        <taxon>Desulfovibrionales</taxon>
        <taxon>Desulfovibrionaceae</taxon>
        <taxon>Desulfovibrio</taxon>
    </lineage>
</organism>